<dbReference type="GO" id="GO:0003677">
    <property type="term" value="F:DNA binding"/>
    <property type="evidence" value="ECO:0007669"/>
    <property type="project" value="UniProtKB-KW"/>
</dbReference>
<dbReference type="PANTHER" id="PTHR30603:SF47">
    <property type="entry name" value="RNA POLYMERASE SIGMA FACTOR SIGD, CHLOROPLASTIC"/>
    <property type="match status" value="1"/>
</dbReference>
<dbReference type="Gene3D" id="1.10.10.10">
    <property type="entry name" value="Winged helix-like DNA-binding domain superfamily/Winged helix DNA-binding domain"/>
    <property type="match status" value="2"/>
</dbReference>
<dbReference type="Proteomes" id="UP000322530">
    <property type="component" value="Unassembled WGS sequence"/>
</dbReference>
<sequence length="398" mass="45550">MVALTGQVLTRENGPVERSACVVTERREDLPTQSNTNITAAHPGPHVTNKKTILTHIHEQDTTFSTVIIDNTQKNTLPVAKPARATRTGKSKATYIKQRYEEEHEEYLVEEEEEESEGAGKNDLEAENAIRQYLAEIGRYPLLSAAQEMQLARRIIDGDLRAQQQLVEANLRLVVSIAKRYNNHGVSLLDLIQEGNLGLIRAAQKFDPVRGFRFSTYATWWIRQAISRAVAEHTRTIHIPVHVVELIYKMKRTTRQLYQDLGRDPFPEEIAQAIHLSKERVVELQSMAEPPISLDAPLIDDELYHLADMIVDPHAAVPADVVTHQVLRDQISRALETLSQRERQIIELRYGLQDGYCHTLEELSCYFKLTRERIRQIEVKALRTLRQPVQVHLLRDFA</sequence>
<dbReference type="SUPFAM" id="SSF88946">
    <property type="entry name" value="Sigma2 domain of RNA polymerase sigma factors"/>
    <property type="match status" value="1"/>
</dbReference>
<dbReference type="InterPro" id="IPR000943">
    <property type="entry name" value="RNA_pol_sigma70"/>
</dbReference>
<evidence type="ECO:0000256" key="1">
    <source>
        <dbReference type="ARBA" id="ARBA00023015"/>
    </source>
</evidence>
<dbReference type="GO" id="GO:0006352">
    <property type="term" value="P:DNA-templated transcription initiation"/>
    <property type="evidence" value="ECO:0007669"/>
    <property type="project" value="InterPro"/>
</dbReference>
<dbReference type="Pfam" id="PF04542">
    <property type="entry name" value="Sigma70_r2"/>
    <property type="match status" value="1"/>
</dbReference>
<gene>
    <name evidence="9" type="ORF">KDI_11990</name>
</gene>
<dbReference type="Pfam" id="PF04539">
    <property type="entry name" value="Sigma70_r3"/>
    <property type="match status" value="1"/>
</dbReference>
<dbReference type="PRINTS" id="PR00046">
    <property type="entry name" value="SIGMA70FCT"/>
</dbReference>
<dbReference type="InterPro" id="IPR007627">
    <property type="entry name" value="RNA_pol_sigma70_r2"/>
</dbReference>
<dbReference type="EMBL" id="BIXY01000012">
    <property type="protein sequence ID" value="GCF07635.1"/>
    <property type="molecule type" value="Genomic_DNA"/>
</dbReference>
<dbReference type="InterPro" id="IPR013324">
    <property type="entry name" value="RNA_pol_sigma_r3/r4-like"/>
</dbReference>
<keyword evidence="3 5" id="KW-0238">DNA-binding</keyword>
<feature type="domain" description="RNA polymerase sigma-70" evidence="7">
    <location>
        <begin position="190"/>
        <end position="203"/>
    </location>
</feature>
<name>A0A5A5T8P1_9CHLR</name>
<comment type="function">
    <text evidence="5">Sigma factors are initiation factors that promote the attachment of RNA polymerase to specific initiation sites and are then released.</text>
</comment>
<evidence type="ECO:0000256" key="5">
    <source>
        <dbReference type="RuleBase" id="RU362124"/>
    </source>
</evidence>
<dbReference type="RefSeq" id="WP_235932500.1">
    <property type="nucleotide sequence ID" value="NZ_BIXY01000012.1"/>
</dbReference>
<dbReference type="InterPro" id="IPR009042">
    <property type="entry name" value="RNA_pol_sigma70_r1_2"/>
</dbReference>
<dbReference type="PROSITE" id="PS00715">
    <property type="entry name" value="SIGMA70_1"/>
    <property type="match status" value="1"/>
</dbReference>
<keyword evidence="4 5" id="KW-0804">Transcription</keyword>
<dbReference type="InterPro" id="IPR007624">
    <property type="entry name" value="RNA_pol_sigma70_r3"/>
</dbReference>
<dbReference type="CDD" id="cd06171">
    <property type="entry name" value="Sigma70_r4"/>
    <property type="match status" value="1"/>
</dbReference>
<dbReference type="Gene3D" id="1.10.601.10">
    <property type="entry name" value="RNA Polymerase Primary Sigma Factor"/>
    <property type="match status" value="1"/>
</dbReference>
<evidence type="ECO:0000256" key="2">
    <source>
        <dbReference type="ARBA" id="ARBA00023082"/>
    </source>
</evidence>
<dbReference type="InterPro" id="IPR050239">
    <property type="entry name" value="Sigma-70_RNA_pol_init_factors"/>
</dbReference>
<dbReference type="PROSITE" id="PS00716">
    <property type="entry name" value="SIGMA70_2"/>
    <property type="match status" value="1"/>
</dbReference>
<evidence type="ECO:0000313" key="10">
    <source>
        <dbReference type="Proteomes" id="UP000322530"/>
    </source>
</evidence>
<evidence type="ECO:0000313" key="9">
    <source>
        <dbReference type="EMBL" id="GCF07635.1"/>
    </source>
</evidence>
<evidence type="ECO:0000259" key="7">
    <source>
        <dbReference type="PROSITE" id="PS00715"/>
    </source>
</evidence>
<evidence type="ECO:0000256" key="4">
    <source>
        <dbReference type="ARBA" id="ARBA00023163"/>
    </source>
</evidence>
<dbReference type="SUPFAM" id="SSF88659">
    <property type="entry name" value="Sigma3 and sigma4 domains of RNA polymerase sigma factors"/>
    <property type="match status" value="2"/>
</dbReference>
<keyword evidence="2 5" id="KW-0731">Sigma factor</keyword>
<dbReference type="InterPro" id="IPR036388">
    <property type="entry name" value="WH-like_DNA-bd_sf"/>
</dbReference>
<dbReference type="FunFam" id="1.10.601.10:FF:000001">
    <property type="entry name" value="RNA polymerase sigma factor SigA"/>
    <property type="match status" value="1"/>
</dbReference>
<reference evidence="9 10" key="1">
    <citation type="submission" date="2019-01" db="EMBL/GenBank/DDBJ databases">
        <title>Draft genome sequence of Dictyobacter sp. Uno17.</title>
        <authorList>
            <person name="Wang C.M."/>
            <person name="Zheng Y."/>
            <person name="Sakai Y."/>
            <person name="Abe K."/>
            <person name="Yokota A."/>
            <person name="Yabe S."/>
        </authorList>
    </citation>
    <scope>NUCLEOTIDE SEQUENCE [LARGE SCALE GENOMIC DNA]</scope>
    <source>
        <strain evidence="9 10">Uno17</strain>
    </source>
</reference>
<protein>
    <recommendedName>
        <fullName evidence="5">RNA polymerase sigma factor</fullName>
    </recommendedName>
</protein>
<evidence type="ECO:0000256" key="3">
    <source>
        <dbReference type="ARBA" id="ARBA00023125"/>
    </source>
</evidence>
<keyword evidence="10" id="KW-1185">Reference proteome</keyword>
<evidence type="ECO:0000256" key="6">
    <source>
        <dbReference type="SAM" id="MobiDB-lite"/>
    </source>
</evidence>
<keyword evidence="1 5" id="KW-0805">Transcription regulation</keyword>
<dbReference type="Pfam" id="PF00140">
    <property type="entry name" value="Sigma70_r1_2"/>
    <property type="match status" value="1"/>
</dbReference>
<comment type="similarity">
    <text evidence="5">Belongs to the sigma-70 factor family.</text>
</comment>
<dbReference type="Pfam" id="PF04545">
    <property type="entry name" value="Sigma70_r4"/>
    <property type="match status" value="1"/>
</dbReference>
<feature type="domain" description="RNA polymerase sigma-70" evidence="8">
    <location>
        <begin position="359"/>
        <end position="385"/>
    </location>
</feature>
<dbReference type="InterPro" id="IPR013325">
    <property type="entry name" value="RNA_pol_sigma_r2"/>
</dbReference>
<dbReference type="PANTHER" id="PTHR30603">
    <property type="entry name" value="RNA POLYMERASE SIGMA FACTOR RPO"/>
    <property type="match status" value="1"/>
</dbReference>
<comment type="caution">
    <text evidence="9">The sequence shown here is derived from an EMBL/GenBank/DDBJ whole genome shotgun (WGS) entry which is preliminary data.</text>
</comment>
<evidence type="ECO:0000259" key="8">
    <source>
        <dbReference type="PROSITE" id="PS00716"/>
    </source>
</evidence>
<dbReference type="NCBIfam" id="TIGR02937">
    <property type="entry name" value="sigma70-ECF"/>
    <property type="match status" value="1"/>
</dbReference>
<organism evidence="9 10">
    <name type="scientific">Dictyobacter arantiisoli</name>
    <dbReference type="NCBI Taxonomy" id="2014874"/>
    <lineage>
        <taxon>Bacteria</taxon>
        <taxon>Bacillati</taxon>
        <taxon>Chloroflexota</taxon>
        <taxon>Ktedonobacteria</taxon>
        <taxon>Ktedonobacterales</taxon>
        <taxon>Dictyobacteraceae</taxon>
        <taxon>Dictyobacter</taxon>
    </lineage>
</organism>
<proteinExistence type="inferred from homology"/>
<dbReference type="AlphaFoldDB" id="A0A5A5T8P1"/>
<accession>A0A5A5T8P1</accession>
<dbReference type="GO" id="GO:0016987">
    <property type="term" value="F:sigma factor activity"/>
    <property type="evidence" value="ECO:0007669"/>
    <property type="project" value="UniProtKB-KW"/>
</dbReference>
<dbReference type="InterPro" id="IPR007630">
    <property type="entry name" value="RNA_pol_sigma70_r4"/>
</dbReference>
<dbReference type="InterPro" id="IPR014284">
    <property type="entry name" value="RNA_pol_sigma-70_dom"/>
</dbReference>
<feature type="region of interest" description="Disordered" evidence="6">
    <location>
        <begin position="28"/>
        <end position="47"/>
    </location>
</feature>